<evidence type="ECO:0000313" key="1">
    <source>
        <dbReference type="EMBL" id="NJX14644.1"/>
    </source>
</evidence>
<evidence type="ECO:0000313" key="2">
    <source>
        <dbReference type="Proteomes" id="UP000760545"/>
    </source>
</evidence>
<protein>
    <submittedName>
        <fullName evidence="1">Uncharacterized protein</fullName>
    </submittedName>
</protein>
<gene>
    <name evidence="1" type="ORF">HC176_03985</name>
</gene>
<sequence>MRTLLDKLKLKKCGDLYILNVPDNFAPVFKDIEHHESLVITSCVQCAIVFSNTKEEFMNQMLTLFPRLLDGSTIWVFYPNNTTKGEISSLHEEYDWDFLGDYRLKPTKQIMVDSQWNAMKVKPIPA</sequence>
<organism evidence="1 2">
    <name type="scientific">Tamlana crocina</name>
    <dbReference type="NCBI Taxonomy" id="393006"/>
    <lineage>
        <taxon>Bacteria</taxon>
        <taxon>Pseudomonadati</taxon>
        <taxon>Bacteroidota</taxon>
        <taxon>Flavobacteriia</taxon>
        <taxon>Flavobacteriales</taxon>
        <taxon>Flavobacteriaceae</taxon>
        <taxon>Tamlana</taxon>
    </lineage>
</organism>
<dbReference type="RefSeq" id="WP_167916892.1">
    <property type="nucleotide sequence ID" value="NZ_JAAVJS010000004.1"/>
</dbReference>
<comment type="caution">
    <text evidence="1">The sequence shown here is derived from an EMBL/GenBank/DDBJ whole genome shotgun (WGS) entry which is preliminary data.</text>
</comment>
<proteinExistence type="predicted"/>
<dbReference type="EMBL" id="JAAVJS010000004">
    <property type="protein sequence ID" value="NJX14644.1"/>
    <property type="molecule type" value="Genomic_DNA"/>
</dbReference>
<keyword evidence="2" id="KW-1185">Reference proteome</keyword>
<dbReference type="Proteomes" id="UP000760545">
    <property type="component" value="Unassembled WGS sequence"/>
</dbReference>
<reference evidence="1 2" key="1">
    <citation type="submission" date="2020-03" db="EMBL/GenBank/DDBJ databases">
        <title>Tamlana sp. nov, isolated from XXX.</title>
        <authorList>
            <person name="Cao W.R."/>
        </authorList>
    </citation>
    <scope>NUCLEOTIDE SEQUENCE [LARGE SCALE GENOMIC DNA]</scope>
    <source>
        <strain evidence="1 2">HST1-43</strain>
    </source>
</reference>
<name>A0ABX1DAI2_9FLAO</name>
<accession>A0ABX1DAI2</accession>